<evidence type="ECO:0000313" key="3">
    <source>
        <dbReference type="EMBL" id="URW80764.1"/>
    </source>
</evidence>
<organism evidence="3 4">
    <name type="scientific">Xiashengella succiniciproducens</name>
    <dbReference type="NCBI Taxonomy" id="2949635"/>
    <lineage>
        <taxon>Bacteria</taxon>
        <taxon>Pseudomonadati</taxon>
        <taxon>Bacteroidota</taxon>
        <taxon>Bacteroidia</taxon>
        <taxon>Marinilabiliales</taxon>
        <taxon>Marinilabiliaceae</taxon>
        <taxon>Xiashengella</taxon>
    </lineage>
</organism>
<keyword evidence="1" id="KW-0812">Transmembrane</keyword>
<name>A0A9J6ZS56_9BACT</name>
<dbReference type="Proteomes" id="UP001056426">
    <property type="component" value="Chromosome"/>
</dbReference>
<reference evidence="3" key="1">
    <citation type="submission" date="2022-05" db="EMBL/GenBank/DDBJ databases">
        <authorList>
            <person name="Sun X."/>
        </authorList>
    </citation>
    <scope>NUCLEOTIDE SEQUENCE</scope>
    <source>
        <strain evidence="3">Ai-910</strain>
    </source>
</reference>
<dbReference type="InterPro" id="IPR052336">
    <property type="entry name" value="MlaD_Phospholipid_Transporter"/>
</dbReference>
<dbReference type="InterPro" id="IPR003399">
    <property type="entry name" value="Mce/MlaD"/>
</dbReference>
<evidence type="ECO:0000259" key="2">
    <source>
        <dbReference type="Pfam" id="PF02470"/>
    </source>
</evidence>
<keyword evidence="1" id="KW-0472">Membrane</keyword>
<dbReference type="AlphaFoldDB" id="A0A9J6ZS56"/>
<feature type="domain" description="Mce/MlaD" evidence="2">
    <location>
        <begin position="40"/>
        <end position="116"/>
    </location>
</feature>
<evidence type="ECO:0000313" key="4">
    <source>
        <dbReference type="Proteomes" id="UP001056426"/>
    </source>
</evidence>
<sequence length="422" mass="46068">MQINIRREFKIAILVLIAGFILIWGLNFLRGASIFTSGTIYSGVFPSVEEINSGGPVNYKGFKVGYVKSISLYKEEPGMFLVTFVITEDLPITEGTVAELYTVDILGAKAIRILQGESDKVLPAGSILQTAISSSLTEQVSVEIVPLKNKAENMIVRLDTLLRNLNDVFSEENKEGISHAIKDLYQTMDNLNRTSMALNSAMQDGGSMGSALNNLENFTGALNSQSENLAGAIENIHGLTGHIAEADVAGMLARLDSSLLSLSTILAQMEQGEGSMGLLLKDETLYLNLTDATANLDRLLADVRQNPGRYVKVSAIDLGRNIYITDDESIAREKGIVFKVKIAESKEPLPIRNQLVLDGVPVSETLDGKTFIYTVGESSSYREALSILDRIKAQYPGAEIYALENNKPISLKKALRKLEIKD</sequence>
<evidence type="ECO:0000256" key="1">
    <source>
        <dbReference type="SAM" id="Phobius"/>
    </source>
</evidence>
<gene>
    <name evidence="3" type="ORF">M9189_05290</name>
</gene>
<keyword evidence="1" id="KW-1133">Transmembrane helix</keyword>
<dbReference type="Pfam" id="PF02470">
    <property type="entry name" value="MlaD"/>
    <property type="match status" value="1"/>
</dbReference>
<proteinExistence type="predicted"/>
<dbReference type="RefSeq" id="WP_250725177.1">
    <property type="nucleotide sequence ID" value="NZ_CP098400.1"/>
</dbReference>
<reference evidence="3" key="2">
    <citation type="submission" date="2022-06" db="EMBL/GenBank/DDBJ databases">
        <title>Xiashengella guii gen. nov. sp. nov., a bacterium isolated form anaerobic digestion tank.</title>
        <authorList>
            <person name="Huang H."/>
        </authorList>
    </citation>
    <scope>NUCLEOTIDE SEQUENCE</scope>
    <source>
        <strain evidence="3">Ai-910</strain>
    </source>
</reference>
<feature type="transmembrane region" description="Helical" evidence="1">
    <location>
        <begin position="12"/>
        <end position="29"/>
    </location>
</feature>
<dbReference type="PANTHER" id="PTHR33371">
    <property type="entry name" value="INTERMEMBRANE PHOSPHOLIPID TRANSPORT SYSTEM BINDING PROTEIN MLAD-RELATED"/>
    <property type="match status" value="1"/>
</dbReference>
<dbReference type="KEGG" id="alkq:M9189_05290"/>
<dbReference type="PANTHER" id="PTHR33371:SF4">
    <property type="entry name" value="INTERMEMBRANE PHOSPHOLIPID TRANSPORT SYSTEM BINDING PROTEIN MLAD"/>
    <property type="match status" value="1"/>
</dbReference>
<dbReference type="EMBL" id="CP098400">
    <property type="protein sequence ID" value="URW80764.1"/>
    <property type="molecule type" value="Genomic_DNA"/>
</dbReference>
<keyword evidence="4" id="KW-1185">Reference proteome</keyword>
<protein>
    <submittedName>
        <fullName evidence="3">MlaD family protein</fullName>
    </submittedName>
</protein>
<accession>A0A9J6ZS56</accession>